<sequence length="63" mass="7353">MKNRADFYGYCILNIMLSLFFFQSEFLAHKVAAVVLFLFTMVMLIWTPRKKNDNDNGNGKSNK</sequence>
<organism evidence="2 3">
    <name type="scientific">Desulfocucumis palustris</name>
    <dbReference type="NCBI Taxonomy" id="1898651"/>
    <lineage>
        <taxon>Bacteria</taxon>
        <taxon>Bacillati</taxon>
        <taxon>Bacillota</taxon>
        <taxon>Clostridia</taxon>
        <taxon>Eubacteriales</taxon>
        <taxon>Desulfocucumaceae</taxon>
        <taxon>Desulfocucumis</taxon>
    </lineage>
</organism>
<feature type="transmembrane region" description="Helical" evidence="1">
    <location>
        <begin position="7"/>
        <end position="22"/>
    </location>
</feature>
<keyword evidence="1" id="KW-0472">Membrane</keyword>
<keyword evidence="3" id="KW-1185">Reference proteome</keyword>
<evidence type="ECO:0000256" key="1">
    <source>
        <dbReference type="SAM" id="Phobius"/>
    </source>
</evidence>
<dbReference type="Proteomes" id="UP000239549">
    <property type="component" value="Unassembled WGS sequence"/>
</dbReference>
<evidence type="ECO:0000313" key="2">
    <source>
        <dbReference type="EMBL" id="GBF32538.1"/>
    </source>
</evidence>
<gene>
    <name evidence="2" type="ORF">DCCM_0734</name>
</gene>
<evidence type="ECO:0000313" key="3">
    <source>
        <dbReference type="Proteomes" id="UP000239549"/>
    </source>
</evidence>
<accession>A0A2L2X8U7</accession>
<feature type="transmembrane region" description="Helical" evidence="1">
    <location>
        <begin position="28"/>
        <end position="46"/>
    </location>
</feature>
<comment type="caution">
    <text evidence="2">The sequence shown here is derived from an EMBL/GenBank/DDBJ whole genome shotgun (WGS) entry which is preliminary data.</text>
</comment>
<keyword evidence="1" id="KW-1133">Transmembrane helix</keyword>
<proteinExistence type="predicted"/>
<keyword evidence="1" id="KW-0812">Transmembrane</keyword>
<reference evidence="3" key="1">
    <citation type="submission" date="2018-02" db="EMBL/GenBank/DDBJ databases">
        <title>Genome sequence of Desulfocucumis palustris strain NAW-5.</title>
        <authorList>
            <person name="Watanabe M."/>
            <person name="Kojima H."/>
            <person name="Fukui M."/>
        </authorList>
    </citation>
    <scope>NUCLEOTIDE SEQUENCE [LARGE SCALE GENOMIC DNA]</scope>
    <source>
        <strain evidence="3">NAW-5</strain>
    </source>
</reference>
<name>A0A2L2X8U7_9FIRM</name>
<protein>
    <submittedName>
        <fullName evidence="2">Uncharacterized protein</fullName>
    </submittedName>
</protein>
<dbReference type="AlphaFoldDB" id="A0A2L2X8U7"/>
<dbReference type="EMBL" id="BFAV01000042">
    <property type="protein sequence ID" value="GBF32538.1"/>
    <property type="molecule type" value="Genomic_DNA"/>
</dbReference>